<sequence length="957" mass="104913">MSFASTPLGQGRRLDHHTFLNKPNPNHNRRANSPPRRAVPASYAYGAPSLSTRSPPRQDKSGEREHAQEDNPDEPALVRFARLKQREQAQQPRPGAAGPHTGVTPHPEKWAVKDTSVQIASAFYQAATSADDSMPPPTNPNDAWTSGVRKPNVPRSSSVEYEKETQSTMNRRLAPPPSRGGAARAPRPISKTQSAQRVPDSEGEEERPDTQYRGKSPFATILDAAKRLPPVEFLLRQPQEPEASQEHSSYDYSNEEREYQSASAQKSYRTNGTHKRGKISEDNRAYRPSISDVDESDDDLSGDDKRARRKKGKRSTGLGGPPLTSLPVVGQDRRRKRRRRTGQNGGQEEDEQEGESSDSEEHVSEQRSLRDTSIFREASLARGSIPPTSRTSARGSIPPTDYSRGEDTMDVERQLDPISEADEDEPPLVDGTHLPPTRASFSIGAALGRGVNRLFRLAWALLQLAMSVLAVITRFIGKVLGASFDLVVHKPVRAVSRIDPIPLAKYIVIALTIYAACYALQHGWLDLPSLPSSTHRPEPFQAPDIPAADLTAFSTRLQRIENVVAGLSLDTERTRVWHEGDVRSQAELAGRLGSLESRIEKESRRNMDLESSLRTTSTEGLKALRQEIASLHAQVQAQQQRQRETPSAPTSSNDEEARAKLRALEERIGSVESDVKEALELGKGGGSGAAWWQKLASGATGVGSVVTLKSADGLEVNSLVSQMVDDAVARVYKDDVARADYALNSAGALVIPSLTSETLEVRPASLAGRIAGVLTGRGVAVGRPPVTALHHETHNGHCWPFGGARGQLAVSLAEPVRIDAVTVDHVPREVATDMRSAPREMELWGLVEGAENLAALRAWREAREETGEEEGPYPGTLPRDAEYVRVADFVYDIHGPRHIQTFPVRPEMEELGLDFGVVVLMVKSNWGKEFTCLYRLRVHGERPDGVPSFPVPETGEA</sequence>
<keyword evidence="2" id="KW-0812">Transmembrane</keyword>
<dbReference type="EMBL" id="KV722344">
    <property type="protein sequence ID" value="OCH94412.1"/>
    <property type="molecule type" value="Genomic_DNA"/>
</dbReference>
<proteinExistence type="predicted"/>
<feature type="region of interest" description="Disordered" evidence="5">
    <location>
        <begin position="1"/>
        <end position="409"/>
    </location>
</feature>
<feature type="compositionally biased region" description="Acidic residues" evidence="5">
    <location>
        <begin position="347"/>
        <end position="358"/>
    </location>
</feature>
<comment type="subcellular location">
    <subcellularLocation>
        <location evidence="1">Membrane</location>
    </subcellularLocation>
</comment>
<evidence type="ECO:0000256" key="2">
    <source>
        <dbReference type="ARBA" id="ARBA00022692"/>
    </source>
</evidence>
<feature type="compositionally biased region" description="Low complexity" evidence="5">
    <location>
        <begin position="179"/>
        <end position="188"/>
    </location>
</feature>
<keyword evidence="4" id="KW-0472">Membrane</keyword>
<keyword evidence="3" id="KW-1133">Transmembrane helix</keyword>
<feature type="region of interest" description="Disordered" evidence="5">
    <location>
        <begin position="633"/>
        <end position="658"/>
    </location>
</feature>
<organism evidence="7 8">
    <name type="scientific">Obba rivulosa</name>
    <dbReference type="NCBI Taxonomy" id="1052685"/>
    <lineage>
        <taxon>Eukaryota</taxon>
        <taxon>Fungi</taxon>
        <taxon>Dikarya</taxon>
        <taxon>Basidiomycota</taxon>
        <taxon>Agaricomycotina</taxon>
        <taxon>Agaricomycetes</taxon>
        <taxon>Polyporales</taxon>
        <taxon>Gelatoporiaceae</taxon>
        <taxon>Obba</taxon>
    </lineage>
</organism>
<evidence type="ECO:0000256" key="5">
    <source>
        <dbReference type="SAM" id="MobiDB-lite"/>
    </source>
</evidence>
<accession>A0A8E2J470</accession>
<gene>
    <name evidence="7" type="ORF">OBBRIDRAFT_747757</name>
</gene>
<dbReference type="Proteomes" id="UP000250043">
    <property type="component" value="Unassembled WGS sequence"/>
</dbReference>
<dbReference type="GO" id="GO:0043495">
    <property type="term" value="F:protein-membrane adaptor activity"/>
    <property type="evidence" value="ECO:0007669"/>
    <property type="project" value="TreeGrafter"/>
</dbReference>
<evidence type="ECO:0000313" key="7">
    <source>
        <dbReference type="EMBL" id="OCH94412.1"/>
    </source>
</evidence>
<dbReference type="PANTHER" id="PTHR12911">
    <property type="entry name" value="SAD1/UNC-84-LIKE PROTEIN-RELATED"/>
    <property type="match status" value="1"/>
</dbReference>
<feature type="compositionally biased region" description="Basic and acidic residues" evidence="5">
    <location>
        <begin position="56"/>
        <end position="69"/>
    </location>
</feature>
<feature type="compositionally biased region" description="Basic and acidic residues" evidence="5">
    <location>
        <begin position="244"/>
        <end position="259"/>
    </location>
</feature>
<evidence type="ECO:0000256" key="4">
    <source>
        <dbReference type="ARBA" id="ARBA00023136"/>
    </source>
</evidence>
<dbReference type="InterPro" id="IPR012919">
    <property type="entry name" value="SUN_dom"/>
</dbReference>
<dbReference type="Pfam" id="PF07738">
    <property type="entry name" value="Sad1_UNC"/>
    <property type="match status" value="2"/>
</dbReference>
<name>A0A8E2J470_9APHY</name>
<feature type="domain" description="SUN" evidence="6">
    <location>
        <begin position="747"/>
        <end position="943"/>
    </location>
</feature>
<feature type="compositionally biased region" description="Polar residues" evidence="5">
    <location>
        <begin position="260"/>
        <end position="271"/>
    </location>
</feature>
<feature type="compositionally biased region" description="Basic and acidic residues" evidence="5">
    <location>
        <begin position="359"/>
        <end position="374"/>
    </location>
</feature>
<dbReference type="OrthoDB" id="342281at2759"/>
<protein>
    <recommendedName>
        <fullName evidence="6">SUN domain-containing protein</fullName>
    </recommendedName>
</protein>
<dbReference type="PANTHER" id="PTHR12911:SF8">
    <property type="entry name" value="KLAROID PROTEIN-RELATED"/>
    <property type="match status" value="1"/>
</dbReference>
<dbReference type="AlphaFoldDB" id="A0A8E2J470"/>
<dbReference type="PROSITE" id="PS51469">
    <property type="entry name" value="SUN"/>
    <property type="match status" value="1"/>
</dbReference>
<dbReference type="GO" id="GO:0034993">
    <property type="term" value="C:meiotic nuclear membrane microtubule tethering complex"/>
    <property type="evidence" value="ECO:0007669"/>
    <property type="project" value="TreeGrafter"/>
</dbReference>
<evidence type="ECO:0000313" key="8">
    <source>
        <dbReference type="Proteomes" id="UP000250043"/>
    </source>
</evidence>
<evidence type="ECO:0000256" key="1">
    <source>
        <dbReference type="ARBA" id="ARBA00004370"/>
    </source>
</evidence>
<evidence type="ECO:0000259" key="6">
    <source>
        <dbReference type="PROSITE" id="PS51469"/>
    </source>
</evidence>
<feature type="compositionally biased region" description="Acidic residues" evidence="5">
    <location>
        <begin position="292"/>
        <end position="301"/>
    </location>
</feature>
<dbReference type="Gene3D" id="2.60.120.260">
    <property type="entry name" value="Galactose-binding domain-like"/>
    <property type="match status" value="1"/>
</dbReference>
<evidence type="ECO:0000256" key="3">
    <source>
        <dbReference type="ARBA" id="ARBA00022989"/>
    </source>
</evidence>
<keyword evidence="8" id="KW-1185">Reference proteome</keyword>
<reference evidence="7 8" key="1">
    <citation type="submission" date="2016-07" db="EMBL/GenBank/DDBJ databases">
        <title>Draft genome of the white-rot fungus Obba rivulosa 3A-2.</title>
        <authorList>
            <consortium name="DOE Joint Genome Institute"/>
            <person name="Miettinen O."/>
            <person name="Riley R."/>
            <person name="Acob R."/>
            <person name="Barry K."/>
            <person name="Cullen D."/>
            <person name="De Vries R."/>
            <person name="Hainaut M."/>
            <person name="Hatakka A."/>
            <person name="Henrissat B."/>
            <person name="Hilden K."/>
            <person name="Kuo R."/>
            <person name="Labutti K."/>
            <person name="Lipzen A."/>
            <person name="Makela M.R."/>
            <person name="Sandor L."/>
            <person name="Spatafora J.W."/>
            <person name="Grigoriev I.V."/>
            <person name="Hibbett D.S."/>
        </authorList>
    </citation>
    <scope>NUCLEOTIDE SEQUENCE [LARGE SCALE GENOMIC DNA]</scope>
    <source>
        <strain evidence="7 8">3A-2</strain>
    </source>
</reference>
<dbReference type="InterPro" id="IPR045119">
    <property type="entry name" value="SUN1-5"/>
</dbReference>